<reference evidence="11" key="1">
    <citation type="submission" date="2017-09" db="EMBL/GenBank/DDBJ databases">
        <title>Depth-based differentiation of microbial function through sediment-hosted aquifers and enrichment of novel symbionts in the deep terrestrial subsurface.</title>
        <authorList>
            <person name="Probst A.J."/>
            <person name="Ladd B."/>
            <person name="Jarett J.K."/>
            <person name="Geller-Mcgrath D.E."/>
            <person name="Sieber C.M.K."/>
            <person name="Emerson J.B."/>
            <person name="Anantharaman K."/>
            <person name="Thomas B.C."/>
            <person name="Malmstrom R."/>
            <person name="Stieglmeier M."/>
            <person name="Klingl A."/>
            <person name="Woyke T."/>
            <person name="Ryan C.M."/>
            <person name="Banfield J.F."/>
        </authorList>
    </citation>
    <scope>NUCLEOTIDE SEQUENCE [LARGE SCALE GENOMIC DNA]</scope>
</reference>
<dbReference type="GO" id="GO:0022627">
    <property type="term" value="C:cytosolic small ribosomal subunit"/>
    <property type="evidence" value="ECO:0007669"/>
    <property type="project" value="TreeGrafter"/>
</dbReference>
<evidence type="ECO:0000256" key="5">
    <source>
        <dbReference type="ARBA" id="ARBA00023274"/>
    </source>
</evidence>
<dbReference type="Proteomes" id="UP000229559">
    <property type="component" value="Unassembled WGS sequence"/>
</dbReference>
<dbReference type="NCBIfam" id="TIGR01009">
    <property type="entry name" value="rpsC_bact"/>
    <property type="match status" value="1"/>
</dbReference>
<feature type="domain" description="KH type-2" evidence="9">
    <location>
        <begin position="40"/>
        <end position="113"/>
    </location>
</feature>
<dbReference type="SMART" id="SM00322">
    <property type="entry name" value="KH"/>
    <property type="match status" value="1"/>
</dbReference>
<dbReference type="Gene3D" id="3.30.300.20">
    <property type="match status" value="1"/>
</dbReference>
<keyword evidence="2 8" id="KW-0699">rRNA-binding</keyword>
<evidence type="ECO:0000256" key="3">
    <source>
        <dbReference type="ARBA" id="ARBA00022884"/>
    </source>
</evidence>
<dbReference type="InterPro" id="IPR015946">
    <property type="entry name" value="KH_dom-like_a/b"/>
</dbReference>
<dbReference type="PANTHER" id="PTHR11760:SF19">
    <property type="entry name" value="SMALL RIBOSOMAL SUBUNIT PROTEIN US3C"/>
    <property type="match status" value="1"/>
</dbReference>
<accession>A0A2M6YPR4</accession>
<dbReference type="FunFam" id="3.30.300.20:FF:000001">
    <property type="entry name" value="30S ribosomal protein S3"/>
    <property type="match status" value="1"/>
</dbReference>
<keyword evidence="4 8" id="KW-0689">Ribosomal protein</keyword>
<dbReference type="EMBL" id="PEXA01000051">
    <property type="protein sequence ID" value="PIU33126.1"/>
    <property type="molecule type" value="Genomic_DNA"/>
</dbReference>
<dbReference type="InterPro" id="IPR004087">
    <property type="entry name" value="KH_dom"/>
</dbReference>
<dbReference type="Pfam" id="PF07650">
    <property type="entry name" value="KH_2"/>
    <property type="match status" value="1"/>
</dbReference>
<dbReference type="GO" id="GO:0003735">
    <property type="term" value="F:structural constituent of ribosome"/>
    <property type="evidence" value="ECO:0007669"/>
    <property type="project" value="InterPro"/>
</dbReference>
<dbReference type="InterPro" id="IPR004044">
    <property type="entry name" value="KH_dom_type_2"/>
</dbReference>
<name>A0A2M6YPR4_9BACT</name>
<dbReference type="InterPro" id="IPR057258">
    <property type="entry name" value="Ribosomal_uS3"/>
</dbReference>
<dbReference type="GO" id="GO:0006412">
    <property type="term" value="P:translation"/>
    <property type="evidence" value="ECO:0007669"/>
    <property type="project" value="UniProtKB-UniRule"/>
</dbReference>
<comment type="subunit">
    <text evidence="8">Part of the 30S ribosomal subunit. Forms a tight complex with proteins S10 and S14.</text>
</comment>
<evidence type="ECO:0000313" key="11">
    <source>
        <dbReference type="Proteomes" id="UP000229559"/>
    </source>
</evidence>
<dbReference type="AlphaFoldDB" id="A0A2M6YPR4"/>
<dbReference type="CDD" id="cd02412">
    <property type="entry name" value="KH-II_30S_S3"/>
    <property type="match status" value="1"/>
</dbReference>
<dbReference type="Gene3D" id="3.30.1140.32">
    <property type="entry name" value="Ribosomal protein S3, C-terminal domain"/>
    <property type="match status" value="1"/>
</dbReference>
<sequence>MGQKVNPLSFRIPQSHDWKSVWFPANKKEYQKNLLEDVKIRKFLLNKLKLAGISQVQIERSINKMKIILYVSRPGVVIGRGGSGLEMLKKEVCQMVSMTQPEKNLEIEAVEVRNPDLNAYLVAQKVAQQLEKRMPYRRVVGRVIENVMAVGAKGVKIVLSGRIAGAEISRREKFGDKGKTGNIPAQTLRADIDFASVPALTRSGFIGVKVWIYKGEVQKTEQ</sequence>
<organism evidence="10 11">
    <name type="scientific">Candidatus Shapirobacteria bacterium CG07_land_8_20_14_0_80_39_12</name>
    <dbReference type="NCBI Taxonomy" id="1974480"/>
    <lineage>
        <taxon>Bacteria</taxon>
        <taxon>Candidatus Shapironibacteriota</taxon>
    </lineage>
</organism>
<comment type="function">
    <text evidence="6 8">Binds the lower part of the 30S subunit head. Binds mRNA in the 70S ribosome, positioning it for translation.</text>
</comment>
<comment type="caution">
    <text evidence="10">The sequence shown here is derived from an EMBL/GenBank/DDBJ whole genome shotgun (WGS) entry which is preliminary data.</text>
</comment>
<dbReference type="Pfam" id="PF00189">
    <property type="entry name" value="Ribosomal_S3_C"/>
    <property type="match status" value="1"/>
</dbReference>
<evidence type="ECO:0000256" key="1">
    <source>
        <dbReference type="ARBA" id="ARBA00010761"/>
    </source>
</evidence>
<dbReference type="PANTHER" id="PTHR11760">
    <property type="entry name" value="30S/40S RIBOSOMAL PROTEIN S3"/>
    <property type="match status" value="1"/>
</dbReference>
<gene>
    <name evidence="8" type="primary">rpsC</name>
    <name evidence="10" type="ORF">COT04_01825</name>
</gene>
<keyword evidence="3 8" id="KW-0694">RNA-binding</keyword>
<dbReference type="SUPFAM" id="SSF54821">
    <property type="entry name" value="Ribosomal protein S3 C-terminal domain"/>
    <property type="match status" value="1"/>
</dbReference>
<evidence type="ECO:0000259" key="9">
    <source>
        <dbReference type="PROSITE" id="PS50823"/>
    </source>
</evidence>
<dbReference type="GO" id="GO:0003729">
    <property type="term" value="F:mRNA binding"/>
    <property type="evidence" value="ECO:0007669"/>
    <property type="project" value="UniProtKB-UniRule"/>
</dbReference>
<dbReference type="InterPro" id="IPR036419">
    <property type="entry name" value="Ribosomal_S3_C_sf"/>
</dbReference>
<evidence type="ECO:0000313" key="10">
    <source>
        <dbReference type="EMBL" id="PIU33126.1"/>
    </source>
</evidence>
<dbReference type="InterPro" id="IPR009019">
    <property type="entry name" value="KH_sf_prok-type"/>
</dbReference>
<comment type="similarity">
    <text evidence="1 8">Belongs to the universal ribosomal protein uS3 family.</text>
</comment>
<evidence type="ECO:0000256" key="2">
    <source>
        <dbReference type="ARBA" id="ARBA00022730"/>
    </source>
</evidence>
<dbReference type="GO" id="GO:0019843">
    <property type="term" value="F:rRNA binding"/>
    <property type="evidence" value="ECO:0007669"/>
    <property type="project" value="UniProtKB-UniRule"/>
</dbReference>
<dbReference type="PROSITE" id="PS50823">
    <property type="entry name" value="KH_TYPE_2"/>
    <property type="match status" value="1"/>
</dbReference>
<evidence type="ECO:0000256" key="7">
    <source>
        <dbReference type="ARBA" id="ARBA00035257"/>
    </source>
</evidence>
<keyword evidence="5 8" id="KW-0687">Ribonucleoprotein</keyword>
<dbReference type="SUPFAM" id="SSF54814">
    <property type="entry name" value="Prokaryotic type KH domain (KH-domain type II)"/>
    <property type="match status" value="1"/>
</dbReference>
<dbReference type="InterPro" id="IPR005704">
    <property type="entry name" value="Ribosomal_uS3_bac-typ"/>
</dbReference>
<evidence type="ECO:0000256" key="6">
    <source>
        <dbReference type="ARBA" id="ARBA00024998"/>
    </source>
</evidence>
<dbReference type="HAMAP" id="MF_01309_B">
    <property type="entry name" value="Ribosomal_uS3_B"/>
    <property type="match status" value="1"/>
</dbReference>
<evidence type="ECO:0000256" key="4">
    <source>
        <dbReference type="ARBA" id="ARBA00022980"/>
    </source>
</evidence>
<protein>
    <recommendedName>
        <fullName evidence="7 8">Small ribosomal subunit protein uS3</fullName>
    </recommendedName>
</protein>
<dbReference type="InterPro" id="IPR001351">
    <property type="entry name" value="Ribosomal_uS3_C"/>
</dbReference>
<proteinExistence type="inferred from homology"/>
<evidence type="ECO:0000256" key="8">
    <source>
        <dbReference type="HAMAP-Rule" id="MF_01309"/>
    </source>
</evidence>